<proteinExistence type="predicted"/>
<comment type="caution">
    <text evidence="3">The sequence shown here is derived from an EMBL/GenBank/DDBJ whole genome shotgun (WGS) entry which is preliminary data.</text>
</comment>
<feature type="domain" description="BTB" evidence="2">
    <location>
        <begin position="77"/>
        <end position="142"/>
    </location>
</feature>
<dbReference type="STRING" id="1214573.A0A0G2FSB0"/>
<evidence type="ECO:0000313" key="4">
    <source>
        <dbReference type="Proteomes" id="UP000034680"/>
    </source>
</evidence>
<dbReference type="AlphaFoldDB" id="A0A0G2FSB0"/>
<dbReference type="OrthoDB" id="6359816at2759"/>
<evidence type="ECO:0000256" key="1">
    <source>
        <dbReference type="SAM" id="MobiDB-lite"/>
    </source>
</evidence>
<dbReference type="InterPro" id="IPR011333">
    <property type="entry name" value="SKP1/BTB/POZ_sf"/>
</dbReference>
<dbReference type="CDD" id="cd18186">
    <property type="entry name" value="BTB_POZ_ZBTB_KLHL-like"/>
    <property type="match status" value="1"/>
</dbReference>
<dbReference type="SMART" id="SM00225">
    <property type="entry name" value="BTB"/>
    <property type="match status" value="1"/>
</dbReference>
<reference evidence="3 4" key="1">
    <citation type="submission" date="2015-05" db="EMBL/GenBank/DDBJ databases">
        <title>Distinctive expansion of gene families associated with plant cell wall degradation and secondary metabolism in the genomes of grapevine trunk pathogens.</title>
        <authorList>
            <person name="Lawrence D.P."/>
            <person name="Travadon R."/>
            <person name="Rolshausen P.E."/>
            <person name="Baumgartner K."/>
        </authorList>
    </citation>
    <scope>NUCLEOTIDE SEQUENCE [LARGE SCALE GENOMIC DNA]</scope>
    <source>
        <strain evidence="3">DA912</strain>
    </source>
</reference>
<protein>
    <submittedName>
        <fullName evidence="3">Putative btb poz domain-containing protein</fullName>
    </submittedName>
</protein>
<dbReference type="Pfam" id="PF00651">
    <property type="entry name" value="BTB"/>
    <property type="match status" value="1"/>
</dbReference>
<dbReference type="PROSITE" id="PS50097">
    <property type="entry name" value="BTB"/>
    <property type="match status" value="1"/>
</dbReference>
<feature type="compositionally biased region" description="Basic and acidic residues" evidence="1">
    <location>
        <begin position="41"/>
        <end position="52"/>
    </location>
</feature>
<sequence>MSTDIPSTTASTLYNSSAAILRNVGVDGQPPHGSPRSARANTDEKDLSTERQKPTIAVPAVHFSSADKELLDSGKYADANIVANGKTYGVHKSVLCTRSKWFRRALDGAFREGQEGAVEISAPDNIERVLEFLYTGAVDLSNDADLMIAANELSVLGDFYLIDEMKQYASQVLGQYLGEILNAVCEVSNWLTMDNFEFLRNRGFIDRLCAAIRDAYATPSGIHRVYVDFVYAARIHTFRNPLIQALSDDIPEFGRDVLTALMTGPQSSAFEGNTAFEQWKDGVASPEAARYMNSVSWKSENPYGLPLQGLEMQPP</sequence>
<dbReference type="SUPFAM" id="SSF54695">
    <property type="entry name" value="POZ domain"/>
    <property type="match status" value="1"/>
</dbReference>
<evidence type="ECO:0000313" key="3">
    <source>
        <dbReference type="EMBL" id="KKY37082.1"/>
    </source>
</evidence>
<feature type="region of interest" description="Disordered" evidence="1">
    <location>
        <begin position="24"/>
        <end position="52"/>
    </location>
</feature>
<keyword evidence="4" id="KW-1185">Reference proteome</keyword>
<evidence type="ECO:0000259" key="2">
    <source>
        <dbReference type="PROSITE" id="PS50097"/>
    </source>
</evidence>
<dbReference type="EMBL" id="LCUC01000097">
    <property type="protein sequence ID" value="KKY37082.1"/>
    <property type="molecule type" value="Genomic_DNA"/>
</dbReference>
<dbReference type="PANTHER" id="PTHR24413">
    <property type="entry name" value="SPECKLE-TYPE POZ PROTEIN"/>
    <property type="match status" value="1"/>
</dbReference>
<reference evidence="3 4" key="2">
    <citation type="submission" date="2015-05" db="EMBL/GenBank/DDBJ databases">
        <authorList>
            <person name="Morales-Cruz A."/>
            <person name="Amrine K.C."/>
            <person name="Cantu D."/>
        </authorList>
    </citation>
    <scope>NUCLEOTIDE SEQUENCE [LARGE SCALE GENOMIC DNA]</scope>
    <source>
        <strain evidence="3">DA912</strain>
    </source>
</reference>
<accession>A0A0G2FSB0</accession>
<name>A0A0G2FSB0_9PEZI</name>
<gene>
    <name evidence="3" type="ORF">UCDDA912_g02918</name>
</gene>
<dbReference type="Gene3D" id="3.30.710.10">
    <property type="entry name" value="Potassium Channel Kv1.1, Chain A"/>
    <property type="match status" value="1"/>
</dbReference>
<dbReference type="Proteomes" id="UP000034680">
    <property type="component" value="Unassembled WGS sequence"/>
</dbReference>
<dbReference type="InterPro" id="IPR000210">
    <property type="entry name" value="BTB/POZ_dom"/>
</dbReference>
<organism evidence="3 4">
    <name type="scientific">Diaporthe ampelina</name>
    <dbReference type="NCBI Taxonomy" id="1214573"/>
    <lineage>
        <taxon>Eukaryota</taxon>
        <taxon>Fungi</taxon>
        <taxon>Dikarya</taxon>
        <taxon>Ascomycota</taxon>
        <taxon>Pezizomycotina</taxon>
        <taxon>Sordariomycetes</taxon>
        <taxon>Sordariomycetidae</taxon>
        <taxon>Diaporthales</taxon>
        <taxon>Diaporthaceae</taxon>
        <taxon>Diaporthe</taxon>
    </lineage>
</organism>